<gene>
    <name evidence="1" type="ORF">RPERSI_LOCUS16759</name>
</gene>
<dbReference type="EMBL" id="CAJVQC010041879">
    <property type="protein sequence ID" value="CAG8774021.1"/>
    <property type="molecule type" value="Genomic_DNA"/>
</dbReference>
<accession>A0ACA9R2L0</accession>
<organism evidence="1 2">
    <name type="scientific">Racocetra persica</name>
    <dbReference type="NCBI Taxonomy" id="160502"/>
    <lineage>
        <taxon>Eukaryota</taxon>
        <taxon>Fungi</taxon>
        <taxon>Fungi incertae sedis</taxon>
        <taxon>Mucoromycota</taxon>
        <taxon>Glomeromycotina</taxon>
        <taxon>Glomeromycetes</taxon>
        <taxon>Diversisporales</taxon>
        <taxon>Gigasporaceae</taxon>
        <taxon>Racocetra</taxon>
    </lineage>
</organism>
<proteinExistence type="predicted"/>
<keyword evidence="2" id="KW-1185">Reference proteome</keyword>
<name>A0ACA9R2L0_9GLOM</name>
<feature type="non-terminal residue" evidence="1">
    <location>
        <position position="1"/>
    </location>
</feature>
<evidence type="ECO:0000313" key="2">
    <source>
        <dbReference type="Proteomes" id="UP000789920"/>
    </source>
</evidence>
<evidence type="ECO:0000313" key="1">
    <source>
        <dbReference type="EMBL" id="CAG8774021.1"/>
    </source>
</evidence>
<reference evidence="1" key="1">
    <citation type="submission" date="2021-06" db="EMBL/GenBank/DDBJ databases">
        <authorList>
            <person name="Kallberg Y."/>
            <person name="Tangrot J."/>
            <person name="Rosling A."/>
        </authorList>
    </citation>
    <scope>NUCLEOTIDE SEQUENCE</scope>
    <source>
        <strain evidence="1">MA461A</strain>
    </source>
</reference>
<dbReference type="Proteomes" id="UP000789920">
    <property type="component" value="Unassembled WGS sequence"/>
</dbReference>
<sequence>SISSLLTLPNELLLLLFESLDFPSILSLSNVCNRFLLIAQVCLARRFKDSNLTLTLFFDQEYRRKNSLNFSFDHFDSETGRFIFTPKKDKVMRFMNSRMLGCPKLRRIHFTDFDNTLIFDDKNLLQKSCSLPIESTNSILQKISSEYRIGRGSTHLQSIYTFNYSISDSPPSPLVIRTRRGERWIKPLRFECSPCFFYPHEPIAHKIIMDIIHFKWNNQNKKHNMKLLNLNETSLYGIESERDDDAINEQRMSLTRLKRYYRGVRR</sequence>
<protein>
    <submittedName>
        <fullName evidence="1">17744_t:CDS:1</fullName>
    </submittedName>
</protein>
<comment type="caution">
    <text evidence="1">The sequence shown here is derived from an EMBL/GenBank/DDBJ whole genome shotgun (WGS) entry which is preliminary data.</text>
</comment>